<dbReference type="RefSeq" id="WP_100143518.1">
    <property type="nucleotide sequence ID" value="NZ_BMKO01000013.1"/>
</dbReference>
<gene>
    <name evidence="2" type="ORF">GCM10011520_36200</name>
</gene>
<evidence type="ECO:0000256" key="1">
    <source>
        <dbReference type="SAM" id="Phobius"/>
    </source>
</evidence>
<keyword evidence="1" id="KW-0812">Transmembrane</keyword>
<evidence type="ECO:0000313" key="2">
    <source>
        <dbReference type="EMBL" id="GGE92587.1"/>
    </source>
</evidence>
<dbReference type="Proteomes" id="UP000606498">
    <property type="component" value="Unassembled WGS sequence"/>
</dbReference>
<feature type="transmembrane region" description="Helical" evidence="1">
    <location>
        <begin position="26"/>
        <end position="48"/>
    </location>
</feature>
<accession>A0ABQ1TDC6</accession>
<comment type="caution">
    <text evidence="2">The sequence shown here is derived from an EMBL/GenBank/DDBJ whole genome shotgun (WGS) entry which is preliminary data.</text>
</comment>
<keyword evidence="1" id="KW-1133">Transmembrane helix</keyword>
<keyword evidence="3" id="KW-1185">Reference proteome</keyword>
<protein>
    <submittedName>
        <fullName evidence="2">Uncharacterized protein</fullName>
    </submittedName>
</protein>
<evidence type="ECO:0000313" key="3">
    <source>
        <dbReference type="Proteomes" id="UP000606498"/>
    </source>
</evidence>
<name>A0ABQ1TDC6_9GAMM</name>
<organism evidence="2 3">
    <name type="scientific">Shewanella carassii</name>
    <dbReference type="NCBI Taxonomy" id="1987584"/>
    <lineage>
        <taxon>Bacteria</taxon>
        <taxon>Pseudomonadati</taxon>
        <taxon>Pseudomonadota</taxon>
        <taxon>Gammaproteobacteria</taxon>
        <taxon>Alteromonadales</taxon>
        <taxon>Shewanellaceae</taxon>
        <taxon>Shewanella</taxon>
    </lineage>
</organism>
<proteinExistence type="predicted"/>
<sequence>MQVFYRYLLYRVAAKANLSQFPNRQAGYASVLFLAMFAAIGLAVFSLYDSGVVATEVEQY</sequence>
<dbReference type="EMBL" id="BMKO01000013">
    <property type="protein sequence ID" value="GGE92587.1"/>
    <property type="molecule type" value="Genomic_DNA"/>
</dbReference>
<keyword evidence="1" id="KW-0472">Membrane</keyword>
<reference evidence="3" key="1">
    <citation type="journal article" date="2019" name="Int. J. Syst. Evol. Microbiol.">
        <title>The Global Catalogue of Microorganisms (GCM) 10K type strain sequencing project: providing services to taxonomists for standard genome sequencing and annotation.</title>
        <authorList>
            <consortium name="The Broad Institute Genomics Platform"/>
            <consortium name="The Broad Institute Genome Sequencing Center for Infectious Disease"/>
            <person name="Wu L."/>
            <person name="Ma J."/>
        </authorList>
    </citation>
    <scope>NUCLEOTIDE SEQUENCE [LARGE SCALE GENOMIC DNA]</scope>
    <source>
        <strain evidence="3">CGMCC 1.16033</strain>
    </source>
</reference>